<feature type="chain" id="PRO_5012802767" description="Secreted protein" evidence="1">
    <location>
        <begin position="18"/>
        <end position="212"/>
    </location>
</feature>
<evidence type="ECO:0008006" key="3">
    <source>
        <dbReference type="Google" id="ProtNLM"/>
    </source>
</evidence>
<protein>
    <recommendedName>
        <fullName evidence="3">Secreted protein</fullName>
    </recommendedName>
</protein>
<gene>
    <name evidence="2" type="ORF">BE221DRAFT_53708</name>
</gene>
<dbReference type="AlphaFoldDB" id="A0A1Y5IA06"/>
<accession>A0A1Y5IA06</accession>
<dbReference type="EMBL" id="KZ155790">
    <property type="protein sequence ID" value="OUS45477.1"/>
    <property type="molecule type" value="Genomic_DNA"/>
</dbReference>
<dbReference type="Proteomes" id="UP000195557">
    <property type="component" value="Unassembled WGS sequence"/>
</dbReference>
<evidence type="ECO:0000313" key="2">
    <source>
        <dbReference type="EMBL" id="OUS45477.1"/>
    </source>
</evidence>
<sequence length="212" mass="23374">MRLLIFIIFDVIRFGRLRSLGAADPSAARARHAVTSRRLFAESLEFVINRQLLSGLDVSGGEYPNSELAAHHPFLRLAVRRARVVQEPPFVPAQRRVDGFAAGERHEVVMAPSLVVIPLLTLGVRVFVQDLSAVLHDKLPSSHVLGGEQAVTLFTHQSIQTIRPAPDAVLDAAHTHHDVVVRQSPPLSMGVDVSRNFLPPMRVRRPFAHPPA</sequence>
<feature type="signal peptide" evidence="1">
    <location>
        <begin position="1"/>
        <end position="17"/>
    </location>
</feature>
<keyword evidence="1" id="KW-0732">Signal</keyword>
<organism evidence="2">
    <name type="scientific">Ostreococcus tauri</name>
    <name type="common">Marine green alga</name>
    <dbReference type="NCBI Taxonomy" id="70448"/>
    <lineage>
        <taxon>Eukaryota</taxon>
        <taxon>Viridiplantae</taxon>
        <taxon>Chlorophyta</taxon>
        <taxon>Mamiellophyceae</taxon>
        <taxon>Mamiellales</taxon>
        <taxon>Bathycoccaceae</taxon>
        <taxon>Ostreococcus</taxon>
    </lineage>
</organism>
<reference evidence="2" key="1">
    <citation type="submission" date="2017-04" db="EMBL/GenBank/DDBJ databases">
        <title>Population genomics of picophytoplankton unveils novel chromosome hypervariability.</title>
        <authorList>
            <consortium name="DOE Joint Genome Institute"/>
            <person name="Blanc-Mathieu R."/>
            <person name="Krasovec M."/>
            <person name="Hebrard M."/>
            <person name="Yau S."/>
            <person name="Desgranges E."/>
            <person name="Martin J."/>
            <person name="Schackwitz W."/>
            <person name="Kuo A."/>
            <person name="Salin G."/>
            <person name="Donnadieu C."/>
            <person name="Desdevises Y."/>
            <person name="Sanchez-Ferandin S."/>
            <person name="Moreau H."/>
            <person name="Rivals E."/>
            <person name="Grigoriev I.V."/>
            <person name="Grimsley N."/>
            <person name="Eyre-Walker A."/>
            <person name="Piganeau G."/>
        </authorList>
    </citation>
    <scope>NUCLEOTIDE SEQUENCE [LARGE SCALE GENOMIC DNA]</scope>
    <source>
        <strain evidence="2">RCC 1115</strain>
    </source>
</reference>
<proteinExistence type="predicted"/>
<evidence type="ECO:0000256" key="1">
    <source>
        <dbReference type="SAM" id="SignalP"/>
    </source>
</evidence>
<name>A0A1Y5IA06_OSTTA</name>
<feature type="non-terminal residue" evidence="2">
    <location>
        <position position="212"/>
    </location>
</feature>